<dbReference type="EMBL" id="DXAY01000019">
    <property type="protein sequence ID" value="HIZ73782.1"/>
    <property type="molecule type" value="Genomic_DNA"/>
</dbReference>
<name>A0A9D2G7Q1_9FIRM</name>
<dbReference type="InterPro" id="IPR049886">
    <property type="entry name" value="CFI_box_CTERM_dom"/>
</dbReference>
<feature type="coiled-coil region" evidence="1">
    <location>
        <begin position="9"/>
        <end position="36"/>
    </location>
</feature>
<organism evidence="2 3">
    <name type="scientific">Candidatus Mediterraneibacter stercoravium</name>
    <dbReference type="NCBI Taxonomy" id="2838685"/>
    <lineage>
        <taxon>Bacteria</taxon>
        <taxon>Bacillati</taxon>
        <taxon>Bacillota</taxon>
        <taxon>Clostridia</taxon>
        <taxon>Lachnospirales</taxon>
        <taxon>Lachnospiraceae</taxon>
        <taxon>Mediterraneibacter</taxon>
    </lineage>
</organism>
<comment type="caution">
    <text evidence="2">The sequence shown here is derived from an EMBL/GenBank/DDBJ whole genome shotgun (WGS) entry which is preliminary data.</text>
</comment>
<feature type="non-terminal residue" evidence="2">
    <location>
        <position position="1"/>
    </location>
</feature>
<evidence type="ECO:0000256" key="1">
    <source>
        <dbReference type="SAM" id="Coils"/>
    </source>
</evidence>
<evidence type="ECO:0000313" key="2">
    <source>
        <dbReference type="EMBL" id="HIZ73782.1"/>
    </source>
</evidence>
<evidence type="ECO:0000313" key="3">
    <source>
        <dbReference type="Proteomes" id="UP000824116"/>
    </source>
</evidence>
<dbReference type="NCBIfam" id="NF041770">
    <property type="entry name" value="CFI_box_CTERM"/>
    <property type="match status" value="1"/>
</dbReference>
<keyword evidence="1" id="KW-0175">Coiled coil</keyword>
<accession>A0A9D2G7Q1</accession>
<dbReference type="AlphaFoldDB" id="A0A9D2G7Q1"/>
<reference evidence="2" key="1">
    <citation type="journal article" date="2021" name="PeerJ">
        <title>Extensive microbial diversity within the chicken gut microbiome revealed by metagenomics and culture.</title>
        <authorList>
            <person name="Gilroy R."/>
            <person name="Ravi A."/>
            <person name="Getino M."/>
            <person name="Pursley I."/>
            <person name="Horton D.L."/>
            <person name="Alikhan N.F."/>
            <person name="Baker D."/>
            <person name="Gharbi K."/>
            <person name="Hall N."/>
            <person name="Watson M."/>
            <person name="Adriaenssens E.M."/>
            <person name="Foster-Nyarko E."/>
            <person name="Jarju S."/>
            <person name="Secka A."/>
            <person name="Antonio M."/>
            <person name="Oren A."/>
            <person name="Chaudhuri R.R."/>
            <person name="La Ragione R."/>
            <person name="Hildebrand F."/>
            <person name="Pallen M.J."/>
        </authorList>
    </citation>
    <scope>NUCLEOTIDE SEQUENCE</scope>
    <source>
        <strain evidence="2">CHK196-3914</strain>
    </source>
</reference>
<gene>
    <name evidence="2" type="ORF">H9723_00860</name>
</gene>
<dbReference type="Proteomes" id="UP000824116">
    <property type="component" value="Unassembled WGS sequence"/>
</dbReference>
<sequence>ETMGYKFQKKTYESDFEKLRGKYSELLEEIAELCRAEEEFPEQIISCIPEYVSGRIGSLQSKRKRNMASFDHNLNMVAYFIPLIGKAPSDRAGELTGKIVSLWNRKMPENKIGHSTYESICGGFRDRICYITTAVCRSLSKPDDCYELTLLRKYRDGYLLESPEGEALVREYYNIAPTIVKRIDKCRNADQIYQNIWQDYLKPCIRLIEEQRLEECGEVYSRMVRRLGTEYLYS</sequence>
<protein>
    <submittedName>
        <fullName evidence="2">Uncharacterized protein</fullName>
    </submittedName>
</protein>
<proteinExistence type="predicted"/>
<reference evidence="2" key="2">
    <citation type="submission" date="2021-04" db="EMBL/GenBank/DDBJ databases">
        <authorList>
            <person name="Gilroy R."/>
        </authorList>
    </citation>
    <scope>NUCLEOTIDE SEQUENCE</scope>
    <source>
        <strain evidence="2">CHK196-3914</strain>
    </source>
</reference>